<evidence type="ECO:0000313" key="3">
    <source>
        <dbReference type="Proteomes" id="UP000218238"/>
    </source>
</evidence>
<dbReference type="PANTHER" id="PTHR41533">
    <property type="entry name" value="L,D-TRANSPEPTIDASE HI_1667-RELATED"/>
    <property type="match status" value="1"/>
</dbReference>
<name>A0A2A2THN0_9CYAN</name>
<gene>
    <name evidence="2" type="ORF">CK510_15235</name>
</gene>
<feature type="domain" description="Peptidoglycan binding-like" evidence="1">
    <location>
        <begin position="92"/>
        <end position="162"/>
    </location>
</feature>
<sequence length="347" mass="37191">MSTATFTRLQEGSTGSAVTKLQQRLKTLKFYTGAVDGVFGANTKAAVIKYQQSKAVQFNDVTVDGIVGYVTESSIQRDIWLSQRQPIKEGSQGKDVQLLQQILKTADDINKDQGQWNMSGGFGVGSVDGVFGATTKAAVIKFQQVEKLNADGVVGALTWDRLAGIVAFDLDAIGVVANNVYDLTTRLPIKEGSATPDVFVIQDLLTVLKLYNSGQIDGKFGAKTKEAVIKFQTANGLKADGIVGEKTAIALSNQVWLATKPVLKEGSKGEAVEEFQGLYNSYFGTLTVDGNFGAKTKAEVIKFQKSRNLTADGVVGAKTWSSLRSLTIHDIPVEQQIAFIFDGSGGC</sequence>
<dbReference type="InterPro" id="IPR036365">
    <property type="entry name" value="PGBD-like_sf"/>
</dbReference>
<evidence type="ECO:0000259" key="1">
    <source>
        <dbReference type="Pfam" id="PF01471"/>
    </source>
</evidence>
<accession>A0A2A2THN0</accession>
<dbReference type="InterPro" id="IPR052905">
    <property type="entry name" value="LD-transpeptidase_YkuD-like"/>
</dbReference>
<dbReference type="EMBL" id="NTFS01000162">
    <property type="protein sequence ID" value="PAX53191.1"/>
    <property type="molecule type" value="Genomic_DNA"/>
</dbReference>
<dbReference type="AlphaFoldDB" id="A0A2A2THN0"/>
<dbReference type="Gene3D" id="1.10.101.10">
    <property type="entry name" value="PGBD-like superfamily/PGBD"/>
    <property type="match status" value="4"/>
</dbReference>
<comment type="caution">
    <text evidence="2">The sequence shown here is derived from an EMBL/GenBank/DDBJ whole genome shotgun (WGS) entry which is preliminary data.</text>
</comment>
<reference evidence="2 3" key="1">
    <citation type="submission" date="2017-08" db="EMBL/GenBank/DDBJ databases">
        <title>Draft genome sequence of filamentous cyanobacterium Calothrix elsteri CCALA 953.</title>
        <authorList>
            <person name="Gagunashvili A.N."/>
            <person name="Elster J."/>
            <person name="Andresson O.S."/>
        </authorList>
    </citation>
    <scope>NUCLEOTIDE SEQUENCE [LARGE SCALE GENOMIC DNA]</scope>
    <source>
        <strain evidence="2 3">CCALA 953</strain>
    </source>
</reference>
<dbReference type="RefSeq" id="WP_095722508.1">
    <property type="nucleotide sequence ID" value="NZ_NTFS01000162.1"/>
</dbReference>
<evidence type="ECO:0000313" key="2">
    <source>
        <dbReference type="EMBL" id="PAX53191.1"/>
    </source>
</evidence>
<dbReference type="OrthoDB" id="511527at2"/>
<dbReference type="PANTHER" id="PTHR41533:SF1">
    <property type="entry name" value="L,D-TRANSPEPTIDASE YCBB-RELATED"/>
    <property type="match status" value="1"/>
</dbReference>
<feature type="domain" description="Peptidoglycan binding-like" evidence="1">
    <location>
        <begin position="196"/>
        <end position="251"/>
    </location>
</feature>
<feature type="domain" description="Peptidoglycan binding-like" evidence="1">
    <location>
        <begin position="270"/>
        <end position="323"/>
    </location>
</feature>
<dbReference type="SUPFAM" id="SSF47090">
    <property type="entry name" value="PGBD-like"/>
    <property type="match status" value="4"/>
</dbReference>
<dbReference type="InterPro" id="IPR002477">
    <property type="entry name" value="Peptidoglycan-bd-like"/>
</dbReference>
<dbReference type="InterPro" id="IPR036366">
    <property type="entry name" value="PGBDSf"/>
</dbReference>
<organism evidence="2 3">
    <name type="scientific">Brunnivagina elsteri CCALA 953</name>
    <dbReference type="NCBI Taxonomy" id="987040"/>
    <lineage>
        <taxon>Bacteria</taxon>
        <taxon>Bacillati</taxon>
        <taxon>Cyanobacteriota</taxon>
        <taxon>Cyanophyceae</taxon>
        <taxon>Nostocales</taxon>
        <taxon>Calotrichaceae</taxon>
        <taxon>Brunnivagina</taxon>
    </lineage>
</organism>
<feature type="domain" description="Peptidoglycan binding-like" evidence="1">
    <location>
        <begin position="14"/>
        <end position="71"/>
    </location>
</feature>
<dbReference type="Pfam" id="PF01471">
    <property type="entry name" value="PG_binding_1"/>
    <property type="match status" value="4"/>
</dbReference>
<proteinExistence type="predicted"/>
<protein>
    <recommendedName>
        <fullName evidence="1">Peptidoglycan binding-like domain-containing protein</fullName>
    </recommendedName>
</protein>
<dbReference type="Proteomes" id="UP000218238">
    <property type="component" value="Unassembled WGS sequence"/>
</dbReference>
<keyword evidence="3" id="KW-1185">Reference proteome</keyword>